<dbReference type="AlphaFoldDB" id="A0A0A9EY95"/>
<proteinExistence type="predicted"/>
<reference evidence="1" key="2">
    <citation type="journal article" date="2015" name="Data Brief">
        <title>Shoot transcriptome of the giant reed, Arundo donax.</title>
        <authorList>
            <person name="Barrero R.A."/>
            <person name="Guerrero F.D."/>
            <person name="Moolhuijzen P."/>
            <person name="Goolsby J.A."/>
            <person name="Tidwell J."/>
            <person name="Bellgard S.E."/>
            <person name="Bellgard M.I."/>
        </authorList>
    </citation>
    <scope>NUCLEOTIDE SEQUENCE</scope>
    <source>
        <tissue evidence="1">Shoot tissue taken approximately 20 cm above the soil surface</tissue>
    </source>
</reference>
<reference evidence="1" key="1">
    <citation type="submission" date="2014-09" db="EMBL/GenBank/DDBJ databases">
        <authorList>
            <person name="Magalhaes I.L.F."/>
            <person name="Oliveira U."/>
            <person name="Santos F.R."/>
            <person name="Vidigal T.H.D.A."/>
            <person name="Brescovit A.D."/>
            <person name="Santos A.J."/>
        </authorList>
    </citation>
    <scope>NUCLEOTIDE SEQUENCE</scope>
    <source>
        <tissue evidence="1">Shoot tissue taken approximately 20 cm above the soil surface</tissue>
    </source>
</reference>
<protein>
    <submittedName>
        <fullName evidence="1">Uncharacterized protein</fullName>
    </submittedName>
</protein>
<evidence type="ECO:0000313" key="1">
    <source>
        <dbReference type="EMBL" id="JAE03954.1"/>
    </source>
</evidence>
<name>A0A0A9EY95_ARUDO</name>
<organism evidence="1">
    <name type="scientific">Arundo donax</name>
    <name type="common">Giant reed</name>
    <name type="synonym">Donax arundinaceus</name>
    <dbReference type="NCBI Taxonomy" id="35708"/>
    <lineage>
        <taxon>Eukaryota</taxon>
        <taxon>Viridiplantae</taxon>
        <taxon>Streptophyta</taxon>
        <taxon>Embryophyta</taxon>
        <taxon>Tracheophyta</taxon>
        <taxon>Spermatophyta</taxon>
        <taxon>Magnoliopsida</taxon>
        <taxon>Liliopsida</taxon>
        <taxon>Poales</taxon>
        <taxon>Poaceae</taxon>
        <taxon>PACMAD clade</taxon>
        <taxon>Arundinoideae</taxon>
        <taxon>Arundineae</taxon>
        <taxon>Arundo</taxon>
    </lineage>
</organism>
<accession>A0A0A9EY95</accession>
<sequence>MLMLYQPSLFLDSGHCSYIFVCSLNKMYGCGIVNCMCLSLSSYKYFGSPRAGFQRSVVDIVCTRGPKSEVAVA</sequence>
<dbReference type="EMBL" id="GBRH01193942">
    <property type="protein sequence ID" value="JAE03954.1"/>
    <property type="molecule type" value="Transcribed_RNA"/>
</dbReference>